<feature type="domain" description="Transposase IS66 C-terminal" evidence="2">
    <location>
        <begin position="126"/>
        <end position="162"/>
    </location>
</feature>
<organism evidence="3">
    <name type="scientific">mine drainage metagenome</name>
    <dbReference type="NCBI Taxonomy" id="410659"/>
    <lineage>
        <taxon>unclassified sequences</taxon>
        <taxon>metagenomes</taxon>
        <taxon>ecological metagenomes</taxon>
    </lineage>
</organism>
<dbReference type="Pfam" id="PF03050">
    <property type="entry name" value="DDE_Tnp_IS66"/>
    <property type="match status" value="1"/>
</dbReference>
<dbReference type="PANTHER" id="PTHR33678">
    <property type="entry name" value="BLL1576 PROTEIN"/>
    <property type="match status" value="1"/>
</dbReference>
<dbReference type="InterPro" id="IPR004291">
    <property type="entry name" value="Transposase_IS66_central"/>
</dbReference>
<feature type="domain" description="Transposase IS66 central" evidence="1">
    <location>
        <begin position="5"/>
        <end position="119"/>
    </location>
</feature>
<reference evidence="3" key="2">
    <citation type="journal article" date="2014" name="ISME J.">
        <title>Microbial stratification in low pH oxic and suboxic macroscopic growths along an acid mine drainage.</title>
        <authorList>
            <person name="Mendez-Garcia C."/>
            <person name="Mesa V."/>
            <person name="Sprenger R.R."/>
            <person name="Richter M."/>
            <person name="Diez M.S."/>
            <person name="Solano J."/>
            <person name="Bargiela R."/>
            <person name="Golyshina O.V."/>
            <person name="Manteca A."/>
            <person name="Ramos J.L."/>
            <person name="Gallego J.R."/>
            <person name="Llorente I."/>
            <person name="Martins Dos Santos V.A."/>
            <person name="Jensen O.N."/>
            <person name="Pelaez A.I."/>
            <person name="Sanchez J."/>
            <person name="Ferrer M."/>
        </authorList>
    </citation>
    <scope>NUCLEOTIDE SEQUENCE</scope>
</reference>
<dbReference type="Pfam" id="PF13817">
    <property type="entry name" value="DDE_Tnp_IS66_C"/>
    <property type="match status" value="1"/>
</dbReference>
<sequence>MAPAIAEEALRLIGQLFDLERQAQEQKLEGPAHLALRQKHSVPILGQLHEKLLYWKNTVLPKHPICIAITYCLNQWESLNVFTRDPAVRIDNNLAEQEMKRIALGRKNFLFVGSPRGGRTAAILASITSTCRRHGINPELYLTQLLANLPSTPITQVNQWLPDVWKSRQLTENKSIQVQATV</sequence>
<evidence type="ECO:0000259" key="1">
    <source>
        <dbReference type="Pfam" id="PF03050"/>
    </source>
</evidence>
<accession>T1BUG3</accession>
<comment type="caution">
    <text evidence="3">The sequence shown here is derived from an EMBL/GenBank/DDBJ whole genome shotgun (WGS) entry which is preliminary data.</text>
</comment>
<gene>
    <name evidence="3" type="ORF">B1A_11372</name>
</gene>
<proteinExistence type="predicted"/>
<evidence type="ECO:0000259" key="2">
    <source>
        <dbReference type="Pfam" id="PF13817"/>
    </source>
</evidence>
<dbReference type="AlphaFoldDB" id="T1BUG3"/>
<dbReference type="PANTHER" id="PTHR33678:SF1">
    <property type="entry name" value="BLL1576 PROTEIN"/>
    <property type="match status" value="1"/>
</dbReference>
<dbReference type="InterPro" id="IPR052344">
    <property type="entry name" value="Transposase-related"/>
</dbReference>
<dbReference type="EMBL" id="AUZX01008126">
    <property type="protein sequence ID" value="EQD56839.1"/>
    <property type="molecule type" value="Genomic_DNA"/>
</dbReference>
<dbReference type="InterPro" id="IPR039552">
    <property type="entry name" value="IS66_C"/>
</dbReference>
<name>T1BUG3_9ZZZZ</name>
<protein>
    <submittedName>
        <fullName evidence="3">ISSfl4 ORF3</fullName>
    </submittedName>
</protein>
<reference evidence="3" key="1">
    <citation type="submission" date="2013-08" db="EMBL/GenBank/DDBJ databases">
        <authorList>
            <person name="Mendez C."/>
            <person name="Richter M."/>
            <person name="Ferrer M."/>
            <person name="Sanchez J."/>
        </authorList>
    </citation>
    <scope>NUCLEOTIDE SEQUENCE</scope>
</reference>
<evidence type="ECO:0000313" key="3">
    <source>
        <dbReference type="EMBL" id="EQD56839.1"/>
    </source>
</evidence>